<dbReference type="RefSeq" id="WP_025226627.1">
    <property type="nucleotide sequence ID" value="NZ_CP007139.1"/>
</dbReference>
<dbReference type="Proteomes" id="UP000027982">
    <property type="component" value="Chromosome"/>
</dbReference>
<dbReference type="EMBL" id="CP007139">
    <property type="protein sequence ID" value="AIE84759.1"/>
    <property type="molecule type" value="Genomic_DNA"/>
</dbReference>
<dbReference type="KEGG" id="fgi:OP10G_1391"/>
<gene>
    <name evidence="2" type="ORF">OP10G_1391</name>
</gene>
<dbReference type="STRING" id="661478.OP10G_1391"/>
<evidence type="ECO:0008006" key="4">
    <source>
        <dbReference type="Google" id="ProtNLM"/>
    </source>
</evidence>
<name>A0A068NT05_FIMGI</name>
<keyword evidence="1" id="KW-0732">Signal</keyword>
<organism evidence="2 3">
    <name type="scientific">Fimbriimonas ginsengisoli Gsoil 348</name>
    <dbReference type="NCBI Taxonomy" id="661478"/>
    <lineage>
        <taxon>Bacteria</taxon>
        <taxon>Bacillati</taxon>
        <taxon>Armatimonadota</taxon>
        <taxon>Fimbriimonadia</taxon>
        <taxon>Fimbriimonadales</taxon>
        <taxon>Fimbriimonadaceae</taxon>
        <taxon>Fimbriimonas</taxon>
    </lineage>
</organism>
<proteinExistence type="predicted"/>
<evidence type="ECO:0000256" key="1">
    <source>
        <dbReference type="SAM" id="SignalP"/>
    </source>
</evidence>
<feature type="signal peptide" evidence="1">
    <location>
        <begin position="1"/>
        <end position="23"/>
    </location>
</feature>
<evidence type="ECO:0000313" key="2">
    <source>
        <dbReference type="EMBL" id="AIE84759.1"/>
    </source>
</evidence>
<dbReference type="HOGENOM" id="CLU_2259615_0_0_0"/>
<sequence>MRTHFATLSTFTVLALAIASATAFHNRRTHLAAQVGGHSVTASVEGSATLRANREEAVISSDFGTLTILPTQVLRDGKIFAKVRASSPIEIEFAEHRLSVTAR</sequence>
<accession>A0A068NT05</accession>
<feature type="chain" id="PRO_5001651905" description="FecR protein domain-containing protein" evidence="1">
    <location>
        <begin position="24"/>
        <end position="103"/>
    </location>
</feature>
<evidence type="ECO:0000313" key="3">
    <source>
        <dbReference type="Proteomes" id="UP000027982"/>
    </source>
</evidence>
<protein>
    <recommendedName>
        <fullName evidence="4">FecR protein domain-containing protein</fullName>
    </recommendedName>
</protein>
<keyword evidence="3" id="KW-1185">Reference proteome</keyword>
<dbReference type="AlphaFoldDB" id="A0A068NT05"/>
<reference evidence="2 3" key="1">
    <citation type="journal article" date="2014" name="PLoS ONE">
        <title>The first complete genome sequence of the class fimbriimonadia in the phylum armatimonadetes.</title>
        <authorList>
            <person name="Hu Z.Y."/>
            <person name="Wang Y.Z."/>
            <person name="Im W.T."/>
            <person name="Wang S.Y."/>
            <person name="Zhao G.P."/>
            <person name="Zheng H.J."/>
            <person name="Quan Z.X."/>
        </authorList>
    </citation>
    <scope>NUCLEOTIDE SEQUENCE [LARGE SCALE GENOMIC DNA]</scope>
    <source>
        <strain evidence="2">Gsoil 348</strain>
    </source>
</reference>